<dbReference type="RefSeq" id="YP_009801349.1">
    <property type="nucleotide sequence ID" value="NC_047969.1"/>
</dbReference>
<dbReference type="EMBL" id="MH172262">
    <property type="protein sequence ID" value="AWN07090.1"/>
    <property type="molecule type" value="Genomic_DNA"/>
</dbReference>
<sequence length="77" mass="8731">MLLGHQRAILGGGVMTAKHYGITQQNLKSTRKAMKVALMCVNQSPEDMNAWHGYYMAQLAQTYRTRKVMYGPVELRS</sequence>
<dbReference type="KEGG" id="vg:77057454"/>
<dbReference type="Proteomes" id="UP000247100">
    <property type="component" value="Segment"/>
</dbReference>
<name>A0A2U8USJ1_9CAUD</name>
<reference evidence="1 2" key="1">
    <citation type="submission" date="2018-04" db="EMBL/GenBank/DDBJ databases">
        <title>Klebsiella phage genome.</title>
        <authorList>
            <person name="Kozlova Y.N."/>
            <person name="Morozova V.V."/>
            <person name="Tikunov A.Y."/>
            <person name="Klopotova M.R."/>
            <person name="Fofanov M.V."/>
            <person name="Tikunova N.V."/>
        </authorList>
    </citation>
    <scope>NUCLEOTIDE SEQUENCE [LARGE SCALE GENOMIC DNA]</scope>
    <source>
        <strain evidence="1">194</strain>
    </source>
</reference>
<proteinExistence type="predicted"/>
<evidence type="ECO:0000313" key="1">
    <source>
        <dbReference type="EMBL" id="AWN07090.1"/>
    </source>
</evidence>
<keyword evidence="2" id="KW-1185">Reference proteome</keyword>
<evidence type="ECO:0000313" key="2">
    <source>
        <dbReference type="Proteomes" id="UP000247100"/>
    </source>
</evidence>
<protein>
    <submittedName>
        <fullName evidence="1">Uncharacterized protein</fullName>
    </submittedName>
</protein>
<organism evidence="1 2">
    <name type="scientific">Klebsiella phage KP32_isolate 194</name>
    <dbReference type="NCBI Taxonomy" id="2790305"/>
    <lineage>
        <taxon>Viruses</taxon>
        <taxon>Duplodnaviria</taxon>
        <taxon>Heunggongvirae</taxon>
        <taxon>Uroviricota</taxon>
        <taxon>Caudoviricetes</taxon>
        <taxon>Autographivirales</taxon>
        <taxon>Autotranscriptaviridae</taxon>
        <taxon>Studiervirinae</taxon>
        <taxon>Przondovirus</taxon>
        <taxon>Przondovirus KP32i194</taxon>
    </lineage>
</organism>
<dbReference type="GeneID" id="77057454"/>
<accession>A0A2U8USJ1</accession>